<feature type="compositionally biased region" description="Low complexity" evidence="4">
    <location>
        <begin position="144"/>
        <end position="157"/>
    </location>
</feature>
<organism evidence="6 7">
    <name type="scientific">Acanthamoeba castellanii (strain ATCC 30010 / Neff)</name>
    <dbReference type="NCBI Taxonomy" id="1257118"/>
    <lineage>
        <taxon>Eukaryota</taxon>
        <taxon>Amoebozoa</taxon>
        <taxon>Discosea</taxon>
        <taxon>Longamoebia</taxon>
        <taxon>Centramoebida</taxon>
        <taxon>Acanthamoebidae</taxon>
        <taxon>Acanthamoeba</taxon>
    </lineage>
</organism>
<keyword evidence="1 3" id="KW-0728">SH3 domain</keyword>
<dbReference type="PROSITE" id="PS50002">
    <property type="entry name" value="SH3"/>
    <property type="match status" value="2"/>
</dbReference>
<protein>
    <submittedName>
        <fullName evidence="6">SH3 domain containing protein</fullName>
    </submittedName>
</protein>
<dbReference type="SMART" id="SM00326">
    <property type="entry name" value="SH3"/>
    <property type="match status" value="2"/>
</dbReference>
<evidence type="ECO:0000256" key="2">
    <source>
        <dbReference type="ARBA" id="ARBA00022999"/>
    </source>
</evidence>
<keyword evidence="7" id="KW-1185">Reference proteome</keyword>
<accession>L8HG50</accession>
<dbReference type="OrthoDB" id="5983572at2759"/>
<dbReference type="RefSeq" id="XP_004353231.1">
    <property type="nucleotide sequence ID" value="XM_004353179.1"/>
</dbReference>
<dbReference type="AlphaFoldDB" id="L8HG50"/>
<dbReference type="VEuPathDB" id="AmoebaDB:ACA1_073470"/>
<dbReference type="KEGG" id="acan:ACA1_073470"/>
<dbReference type="InterPro" id="IPR001452">
    <property type="entry name" value="SH3_domain"/>
</dbReference>
<keyword evidence="2" id="KW-0727">SH2 domain</keyword>
<name>L8HG50_ACACF</name>
<evidence type="ECO:0000259" key="5">
    <source>
        <dbReference type="PROSITE" id="PS50002"/>
    </source>
</evidence>
<dbReference type="Pfam" id="PF00018">
    <property type="entry name" value="SH3_1"/>
    <property type="match status" value="1"/>
</dbReference>
<dbReference type="Proteomes" id="UP000011083">
    <property type="component" value="Unassembled WGS sequence"/>
</dbReference>
<gene>
    <name evidence="6" type="ORF">ACA1_073470</name>
</gene>
<feature type="domain" description="SH3" evidence="5">
    <location>
        <begin position="77"/>
        <end position="137"/>
    </location>
</feature>
<dbReference type="PANTHER" id="PTHR46037">
    <property type="entry name" value="PROTEIN ENHANCER OF SEVENLESS 2B"/>
    <property type="match status" value="1"/>
</dbReference>
<dbReference type="Gene3D" id="2.30.30.40">
    <property type="entry name" value="SH3 Domains"/>
    <property type="match status" value="2"/>
</dbReference>
<reference evidence="6 7" key="1">
    <citation type="journal article" date="2013" name="Genome Biol.">
        <title>Genome of Acanthamoeba castellanii highlights extensive lateral gene transfer and early evolution of tyrosine kinase signaling.</title>
        <authorList>
            <person name="Clarke M."/>
            <person name="Lohan A.J."/>
            <person name="Liu B."/>
            <person name="Lagkouvardos I."/>
            <person name="Roy S."/>
            <person name="Zafar N."/>
            <person name="Bertelli C."/>
            <person name="Schilde C."/>
            <person name="Kianianmomeni A."/>
            <person name="Burglin T.R."/>
            <person name="Frech C."/>
            <person name="Turcotte B."/>
            <person name="Kopec K.O."/>
            <person name="Synnott J.M."/>
            <person name="Choo C."/>
            <person name="Paponov I."/>
            <person name="Finkler A."/>
            <person name="Soon Heng Tan C."/>
            <person name="Hutchins A.P."/>
            <person name="Weinmeier T."/>
            <person name="Rattei T."/>
            <person name="Chu J.S."/>
            <person name="Gimenez G."/>
            <person name="Irimia M."/>
            <person name="Rigden D.J."/>
            <person name="Fitzpatrick D.A."/>
            <person name="Lorenzo-Morales J."/>
            <person name="Bateman A."/>
            <person name="Chiu C.H."/>
            <person name="Tang P."/>
            <person name="Hegemann P."/>
            <person name="Fromm H."/>
            <person name="Raoult D."/>
            <person name="Greub G."/>
            <person name="Miranda-Saavedra D."/>
            <person name="Chen N."/>
            <person name="Nash P."/>
            <person name="Ginger M.L."/>
            <person name="Horn M."/>
            <person name="Schaap P."/>
            <person name="Caler L."/>
            <person name="Loftus B."/>
        </authorList>
    </citation>
    <scope>NUCLEOTIDE SEQUENCE [LARGE SCALE GENOMIC DNA]</scope>
    <source>
        <strain evidence="6 7">Neff</strain>
    </source>
</reference>
<dbReference type="InterPro" id="IPR043539">
    <property type="entry name" value="Grb2-like"/>
</dbReference>
<feature type="domain" description="SH3" evidence="5">
    <location>
        <begin position="5"/>
        <end position="76"/>
    </location>
</feature>
<dbReference type="EMBL" id="KB007857">
    <property type="protein sequence ID" value="ELR23703.1"/>
    <property type="molecule type" value="Genomic_DNA"/>
</dbReference>
<dbReference type="InterPro" id="IPR036028">
    <property type="entry name" value="SH3-like_dom_sf"/>
</dbReference>
<dbReference type="STRING" id="1257118.L8HG50"/>
<evidence type="ECO:0000256" key="3">
    <source>
        <dbReference type="PROSITE-ProRule" id="PRU00192"/>
    </source>
</evidence>
<proteinExistence type="predicted"/>
<evidence type="ECO:0000256" key="4">
    <source>
        <dbReference type="SAM" id="MobiDB-lite"/>
    </source>
</evidence>
<sequence>MENNKGVEFVVALYNYTSRKETELSYRKGDVLALLRPPDDSGWWYGRHATADSAAASGGGVVEGLFAHNYVKPIELQLYVGKHAFKGKGDDPAYLPFAQGDVLEVVLPDSSGWWLARRAGGSRLALVPANYIAVAPPKEEDKQALPQPQQTQQPTAAESAHTIDQGSTSDEEAQEQPAVVSVSAADASREAEVVQAAASSPAASATAVPGRTEEGQLLPASTELEAALAQLLPSLNAGAEASTDLVQFLRDQLQRREQFTAQLAGMLQAGDPSLTHSG</sequence>
<evidence type="ECO:0000313" key="7">
    <source>
        <dbReference type="Proteomes" id="UP000011083"/>
    </source>
</evidence>
<dbReference type="CDD" id="cd00174">
    <property type="entry name" value="SH3"/>
    <property type="match status" value="1"/>
</dbReference>
<dbReference type="GeneID" id="14924686"/>
<feature type="region of interest" description="Disordered" evidence="4">
    <location>
        <begin position="139"/>
        <end position="184"/>
    </location>
</feature>
<dbReference type="SUPFAM" id="SSF50044">
    <property type="entry name" value="SH3-domain"/>
    <property type="match status" value="2"/>
</dbReference>
<evidence type="ECO:0000256" key="1">
    <source>
        <dbReference type="ARBA" id="ARBA00022443"/>
    </source>
</evidence>
<dbReference type="PRINTS" id="PR00452">
    <property type="entry name" value="SH3DOMAIN"/>
</dbReference>
<evidence type="ECO:0000313" key="6">
    <source>
        <dbReference type="EMBL" id="ELR23703.1"/>
    </source>
</evidence>